<dbReference type="GO" id="GO:0004674">
    <property type="term" value="F:protein serine/threonine kinase activity"/>
    <property type="evidence" value="ECO:0007669"/>
    <property type="project" value="UniProtKB-KW"/>
</dbReference>
<keyword evidence="3" id="KW-0547">Nucleotide-binding</keyword>
<reference evidence="7 8" key="1">
    <citation type="submission" date="2015-04" db="EMBL/GenBank/DDBJ databases">
        <title>Complete genome sequence of Schizopora paradoxa KUC8140, a cosmopolitan wood degrader in East Asia.</title>
        <authorList>
            <consortium name="DOE Joint Genome Institute"/>
            <person name="Min B."/>
            <person name="Park H."/>
            <person name="Jang Y."/>
            <person name="Kim J.-J."/>
            <person name="Kim K.H."/>
            <person name="Pangilinan J."/>
            <person name="Lipzen A."/>
            <person name="Riley R."/>
            <person name="Grigoriev I.V."/>
            <person name="Spatafora J.W."/>
            <person name="Choi I.-G."/>
        </authorList>
    </citation>
    <scope>NUCLEOTIDE SEQUENCE [LARGE SCALE GENOMIC DNA]</scope>
    <source>
        <strain evidence="7 8">KUC8140</strain>
    </source>
</reference>
<dbReference type="InterPro" id="IPR050117">
    <property type="entry name" value="MAPK"/>
</dbReference>
<evidence type="ECO:0000256" key="2">
    <source>
        <dbReference type="ARBA" id="ARBA00022679"/>
    </source>
</evidence>
<feature type="domain" description="Protein kinase" evidence="6">
    <location>
        <begin position="13"/>
        <end position="294"/>
    </location>
</feature>
<gene>
    <name evidence="7" type="ORF">SCHPADRAFT_934760</name>
</gene>
<evidence type="ECO:0000256" key="1">
    <source>
        <dbReference type="ARBA" id="ARBA00022527"/>
    </source>
</evidence>
<dbReference type="Proteomes" id="UP000053477">
    <property type="component" value="Unassembled WGS sequence"/>
</dbReference>
<keyword evidence="5" id="KW-0067">ATP-binding</keyword>
<dbReference type="Gene3D" id="3.30.200.20">
    <property type="entry name" value="Phosphorylase Kinase, domain 1"/>
    <property type="match status" value="1"/>
</dbReference>
<accession>A0A0H2S771</accession>
<dbReference type="SUPFAM" id="SSF56112">
    <property type="entry name" value="Protein kinase-like (PK-like)"/>
    <property type="match status" value="1"/>
</dbReference>
<dbReference type="InterPro" id="IPR011009">
    <property type="entry name" value="Kinase-like_dom_sf"/>
</dbReference>
<dbReference type="InParanoid" id="A0A0H2S771"/>
<protein>
    <submittedName>
        <fullName evidence="7">Map kinase</fullName>
    </submittedName>
</protein>
<dbReference type="STRING" id="27342.A0A0H2S771"/>
<dbReference type="Pfam" id="PF00069">
    <property type="entry name" value="Pkinase"/>
    <property type="match status" value="1"/>
</dbReference>
<evidence type="ECO:0000313" key="8">
    <source>
        <dbReference type="Proteomes" id="UP000053477"/>
    </source>
</evidence>
<organism evidence="7 8">
    <name type="scientific">Schizopora paradoxa</name>
    <dbReference type="NCBI Taxonomy" id="27342"/>
    <lineage>
        <taxon>Eukaryota</taxon>
        <taxon>Fungi</taxon>
        <taxon>Dikarya</taxon>
        <taxon>Basidiomycota</taxon>
        <taxon>Agaricomycotina</taxon>
        <taxon>Agaricomycetes</taxon>
        <taxon>Hymenochaetales</taxon>
        <taxon>Schizoporaceae</taxon>
        <taxon>Schizopora</taxon>
    </lineage>
</organism>
<evidence type="ECO:0000256" key="3">
    <source>
        <dbReference type="ARBA" id="ARBA00022741"/>
    </source>
</evidence>
<proteinExistence type="predicted"/>
<dbReference type="InterPro" id="IPR008271">
    <property type="entry name" value="Ser/Thr_kinase_AS"/>
</dbReference>
<evidence type="ECO:0000313" key="7">
    <source>
        <dbReference type="EMBL" id="KLO20155.1"/>
    </source>
</evidence>
<dbReference type="Gene3D" id="1.10.510.10">
    <property type="entry name" value="Transferase(Phosphotransferase) domain 1"/>
    <property type="match status" value="1"/>
</dbReference>
<dbReference type="PROSITE" id="PS00108">
    <property type="entry name" value="PROTEIN_KINASE_ST"/>
    <property type="match status" value="1"/>
</dbReference>
<sequence length="343" mass="39599">MMGFGTFEVPINYEDFRAIGVGSVGRVCSALDEISGSHFAVKKVKDTFKSSGLAQRTYREIRMLKEFDHDNILKLHNVFISPSDEVYIVTDLMHFSLEEIMKGTSLDKEDIQYFIYQILRGLKYIHSAEIAHRDLKPGNILVDKEGHLKVCDFGMARVKDPKMTAYVTTRWYRAPEIILKHGEYGVEVDLFSLGCIFAEMLEQDPVHPLFESKDGRNHYYLIAELLGSPPKELTEGTHLAGLFREAPESRRRPKKFAERFKSQDACARDLLEKLLRWVPSERISAERALEHEFVQPFRDVDGETALPGRFDDPNSGADLSPNQWRDVIIREIRDFHKRRTRFS</sequence>
<dbReference type="SMART" id="SM00220">
    <property type="entry name" value="S_TKc"/>
    <property type="match status" value="1"/>
</dbReference>
<keyword evidence="1" id="KW-0723">Serine/threonine-protein kinase</keyword>
<evidence type="ECO:0000256" key="5">
    <source>
        <dbReference type="ARBA" id="ARBA00022840"/>
    </source>
</evidence>
<dbReference type="FunFam" id="1.10.510.10:FF:000624">
    <property type="entry name" value="Mitogen-activated protein kinase"/>
    <property type="match status" value="1"/>
</dbReference>
<dbReference type="InterPro" id="IPR000719">
    <property type="entry name" value="Prot_kinase_dom"/>
</dbReference>
<dbReference type="AlphaFoldDB" id="A0A0H2S771"/>
<dbReference type="OrthoDB" id="4062651at2759"/>
<keyword evidence="2" id="KW-0808">Transferase</keyword>
<dbReference type="GO" id="GO:0005524">
    <property type="term" value="F:ATP binding"/>
    <property type="evidence" value="ECO:0007669"/>
    <property type="project" value="UniProtKB-KW"/>
</dbReference>
<evidence type="ECO:0000256" key="4">
    <source>
        <dbReference type="ARBA" id="ARBA00022777"/>
    </source>
</evidence>
<dbReference type="PANTHER" id="PTHR24055">
    <property type="entry name" value="MITOGEN-ACTIVATED PROTEIN KINASE"/>
    <property type="match status" value="1"/>
</dbReference>
<keyword evidence="4 7" id="KW-0418">Kinase</keyword>
<keyword evidence="8" id="KW-1185">Reference proteome</keyword>
<name>A0A0H2S771_9AGAM</name>
<dbReference type="PROSITE" id="PS50011">
    <property type="entry name" value="PROTEIN_KINASE_DOM"/>
    <property type="match status" value="1"/>
</dbReference>
<evidence type="ECO:0000259" key="6">
    <source>
        <dbReference type="PROSITE" id="PS50011"/>
    </source>
</evidence>
<dbReference type="EMBL" id="KQ085883">
    <property type="protein sequence ID" value="KLO20155.1"/>
    <property type="molecule type" value="Genomic_DNA"/>
</dbReference>